<dbReference type="EMBL" id="CP034170">
    <property type="protein sequence ID" value="AZI59249.1"/>
    <property type="molecule type" value="Genomic_DNA"/>
</dbReference>
<evidence type="ECO:0000313" key="2">
    <source>
        <dbReference type="EMBL" id="AZI59249.1"/>
    </source>
</evidence>
<evidence type="ECO:0000313" key="3">
    <source>
        <dbReference type="Proteomes" id="UP000268084"/>
    </source>
</evidence>
<dbReference type="RefSeq" id="WP_124800153.1">
    <property type="nucleotide sequence ID" value="NZ_CP034170.1"/>
</dbReference>
<dbReference type="KEGG" id="nak:EH165_14985"/>
<name>A0A3G8ZPT4_9ACTN</name>
<dbReference type="Proteomes" id="UP000268084">
    <property type="component" value="Chromosome"/>
</dbReference>
<sequence>MVDDGERREMGFLDSVRSKLGSKPTQSPAVGDSEGPEDVEWFKPRTDGMYVGSGADDASYLRFTVTGRVTLCRTDAGAAAASEILAIKSDTRADGEFSRGGVMTVVRRFERPIVYTVMEGSVVNNETSGLHLSFTARCTDTNTRENSMVDFSFIPDA</sequence>
<dbReference type="OrthoDB" id="5196199at2"/>
<reference evidence="2 3" key="2">
    <citation type="submission" date="2018-12" db="EMBL/GenBank/DDBJ databases">
        <title>Nakamurella antarcticus sp. nov., isolated from Antarctica South Shetland Islands soil.</title>
        <authorList>
            <person name="Peng F."/>
        </authorList>
    </citation>
    <scope>NUCLEOTIDE SEQUENCE [LARGE SCALE GENOMIC DNA]</scope>
    <source>
        <strain evidence="2 3">S14-144</strain>
    </source>
</reference>
<keyword evidence="3" id="KW-1185">Reference proteome</keyword>
<evidence type="ECO:0000256" key="1">
    <source>
        <dbReference type="SAM" id="MobiDB-lite"/>
    </source>
</evidence>
<feature type="region of interest" description="Disordered" evidence="1">
    <location>
        <begin position="1"/>
        <end position="38"/>
    </location>
</feature>
<gene>
    <name evidence="2" type="ORF">EH165_14985</name>
</gene>
<organism evidence="2 3">
    <name type="scientific">Nakamurella antarctica</name>
    <dbReference type="NCBI Taxonomy" id="1902245"/>
    <lineage>
        <taxon>Bacteria</taxon>
        <taxon>Bacillati</taxon>
        <taxon>Actinomycetota</taxon>
        <taxon>Actinomycetes</taxon>
        <taxon>Nakamurellales</taxon>
        <taxon>Nakamurellaceae</taxon>
        <taxon>Nakamurella</taxon>
    </lineage>
</organism>
<reference evidence="2 3" key="1">
    <citation type="submission" date="2018-11" db="EMBL/GenBank/DDBJ databases">
        <authorList>
            <person name="Da X."/>
        </authorList>
    </citation>
    <scope>NUCLEOTIDE SEQUENCE [LARGE SCALE GENOMIC DNA]</scope>
    <source>
        <strain evidence="2 3">S14-144</strain>
    </source>
</reference>
<proteinExistence type="predicted"/>
<dbReference type="AlphaFoldDB" id="A0A3G8ZPT4"/>
<protein>
    <submittedName>
        <fullName evidence="2">Uncharacterized protein</fullName>
    </submittedName>
</protein>
<accession>A0A3G8ZPT4</accession>
<feature type="compositionally biased region" description="Basic and acidic residues" evidence="1">
    <location>
        <begin position="1"/>
        <end position="11"/>
    </location>
</feature>